<feature type="transmembrane region" description="Helical" evidence="2">
    <location>
        <begin position="6"/>
        <end position="26"/>
    </location>
</feature>
<keyword evidence="2" id="KW-1133">Transmembrane helix</keyword>
<evidence type="ECO:0000256" key="1">
    <source>
        <dbReference type="SAM" id="MobiDB-lite"/>
    </source>
</evidence>
<sequence>MSIIYLLIPIAIILASIAIWAFFWSVNTGQYDDLESPAHSILYDDDEELIPEDARVDKTSNKKRSGDDAASDD</sequence>
<evidence type="ECO:0000313" key="4">
    <source>
        <dbReference type="Proteomes" id="UP000629025"/>
    </source>
</evidence>
<dbReference type="Proteomes" id="UP000629025">
    <property type="component" value="Unassembled WGS sequence"/>
</dbReference>
<dbReference type="Pfam" id="PF03597">
    <property type="entry name" value="FixS"/>
    <property type="match status" value="1"/>
</dbReference>
<reference evidence="4" key="1">
    <citation type="journal article" date="2019" name="Int. J. Syst. Evol. Microbiol.">
        <title>The Global Catalogue of Microorganisms (GCM) 10K type strain sequencing project: providing services to taxonomists for standard genome sequencing and annotation.</title>
        <authorList>
            <consortium name="The Broad Institute Genomics Platform"/>
            <consortium name="The Broad Institute Genome Sequencing Center for Infectious Disease"/>
            <person name="Wu L."/>
            <person name="Ma J."/>
        </authorList>
    </citation>
    <scope>NUCLEOTIDE SEQUENCE [LARGE SCALE GENOMIC DNA]</scope>
    <source>
        <strain evidence="4">CGMCC 1.15341</strain>
    </source>
</reference>
<protein>
    <recommendedName>
        <fullName evidence="5">Cbb3-type cytochrome oxidase maturation protein</fullName>
    </recommendedName>
</protein>
<gene>
    <name evidence="3" type="ORF">GCM10011352_15010</name>
</gene>
<feature type="compositionally biased region" description="Basic and acidic residues" evidence="1">
    <location>
        <begin position="53"/>
        <end position="67"/>
    </location>
</feature>
<keyword evidence="2" id="KW-0472">Membrane</keyword>
<evidence type="ECO:0008006" key="5">
    <source>
        <dbReference type="Google" id="ProtNLM"/>
    </source>
</evidence>
<keyword evidence="2" id="KW-0812">Transmembrane</keyword>
<proteinExistence type="predicted"/>
<dbReference type="RefSeq" id="WP_188746931.1">
    <property type="nucleotide sequence ID" value="NZ_BMIJ01000003.1"/>
</dbReference>
<dbReference type="InterPro" id="IPR004714">
    <property type="entry name" value="Cyt_oxidase_maturation_cbb3"/>
</dbReference>
<dbReference type="PANTHER" id="PTHR41532">
    <property type="entry name" value="FIXS PROTEIN"/>
    <property type="match status" value="1"/>
</dbReference>
<organism evidence="3 4">
    <name type="scientific">Marinobacterium zhoushanense</name>
    <dbReference type="NCBI Taxonomy" id="1679163"/>
    <lineage>
        <taxon>Bacteria</taxon>
        <taxon>Pseudomonadati</taxon>
        <taxon>Pseudomonadota</taxon>
        <taxon>Gammaproteobacteria</taxon>
        <taxon>Oceanospirillales</taxon>
        <taxon>Oceanospirillaceae</taxon>
        <taxon>Marinobacterium</taxon>
    </lineage>
</organism>
<evidence type="ECO:0000313" key="3">
    <source>
        <dbReference type="EMBL" id="GGB89986.1"/>
    </source>
</evidence>
<name>A0ABQ1K9Z7_9GAMM</name>
<keyword evidence="4" id="KW-1185">Reference proteome</keyword>
<accession>A0ABQ1K9Z7</accession>
<dbReference type="PANTHER" id="PTHR41532:SF1">
    <property type="entry name" value="FIXS PROTEIN"/>
    <property type="match status" value="1"/>
</dbReference>
<feature type="region of interest" description="Disordered" evidence="1">
    <location>
        <begin position="53"/>
        <end position="73"/>
    </location>
</feature>
<evidence type="ECO:0000256" key="2">
    <source>
        <dbReference type="SAM" id="Phobius"/>
    </source>
</evidence>
<comment type="caution">
    <text evidence="3">The sequence shown here is derived from an EMBL/GenBank/DDBJ whole genome shotgun (WGS) entry which is preliminary data.</text>
</comment>
<dbReference type="NCBIfam" id="TIGR00847">
    <property type="entry name" value="ccoS"/>
    <property type="match status" value="1"/>
</dbReference>
<dbReference type="EMBL" id="BMIJ01000003">
    <property type="protein sequence ID" value="GGB89986.1"/>
    <property type="molecule type" value="Genomic_DNA"/>
</dbReference>